<dbReference type="InterPro" id="IPR013783">
    <property type="entry name" value="Ig-like_fold"/>
</dbReference>
<dbReference type="GO" id="GO:0002250">
    <property type="term" value="P:adaptive immune response"/>
    <property type="evidence" value="ECO:0007669"/>
    <property type="project" value="UniProtKB-KW"/>
</dbReference>
<dbReference type="AlphaFoldDB" id="A0A8U7NLX4"/>
<dbReference type="Pfam" id="PF00969">
    <property type="entry name" value="MHC_II_beta"/>
    <property type="match status" value="1"/>
</dbReference>
<evidence type="ECO:0000256" key="2">
    <source>
        <dbReference type="ARBA" id="ARBA00022692"/>
    </source>
</evidence>
<evidence type="ECO:0000256" key="6">
    <source>
        <dbReference type="ARBA" id="ARBA00023136"/>
    </source>
</evidence>
<dbReference type="Pfam" id="PF07654">
    <property type="entry name" value="C1-set"/>
    <property type="match status" value="1"/>
</dbReference>
<dbReference type="Ensembl" id="ENSCMUT00000036106.1">
    <property type="protein sequence ID" value="ENSCMUP00000034423.1"/>
    <property type="gene ID" value="ENSCMUG00000010280.2"/>
</dbReference>
<dbReference type="SUPFAM" id="SSF48726">
    <property type="entry name" value="Immunoglobulin"/>
    <property type="match status" value="1"/>
</dbReference>
<evidence type="ECO:0000313" key="11">
    <source>
        <dbReference type="Proteomes" id="UP000694553"/>
    </source>
</evidence>
<evidence type="ECO:0000256" key="7">
    <source>
        <dbReference type="ARBA" id="ARBA00023157"/>
    </source>
</evidence>
<comment type="subcellular location">
    <subcellularLocation>
        <location evidence="1">Membrane</location>
        <topology evidence="1">Single-pass type I membrane protein</topology>
    </subcellularLocation>
</comment>
<sequence>MGARHCCVVIGCRVEPWDKELPENSSQSERAALLTTHWSGLELPVQRGCFGAGGTCPALAMGRVAAAGAVLVALVVLGAPPAAGTELSGVLQEMVKSECHFINGTARVSFVERHIYNRQQYVHLDSDVGVFVGDTPDGEKVARYWNSDPEWMEYMQAAVHTCCRHNYEVFTPFLMGRRVPPSVSISLVPSSSQPGPSCLLCSGMDFYPVQVQLRWFQGQQGLSGHVVATDIVPNGVWTHQLLVLLETAPARGQLQLPGGARQPGAAPEPMPLDASCSKMLTGTGGFVLGFVFLVLGFYLSKQVTGGPGGCIPPSPRRVCSPGAPQPGVTPFALPTELLSRRQPQPLPVASGPAGTPRSIPALILGGSCVPPSPAVTLPLLGCSKYSQ</sequence>
<keyword evidence="8" id="KW-0325">Glycoprotein</keyword>
<evidence type="ECO:0000256" key="4">
    <source>
        <dbReference type="ARBA" id="ARBA00022989"/>
    </source>
</evidence>
<evidence type="ECO:0000256" key="5">
    <source>
        <dbReference type="ARBA" id="ARBA00023130"/>
    </source>
</evidence>
<dbReference type="PANTHER" id="PTHR19944">
    <property type="entry name" value="MHC CLASS II-RELATED"/>
    <property type="match status" value="1"/>
</dbReference>
<dbReference type="Gene3D" id="3.10.320.10">
    <property type="entry name" value="Class II Histocompatibility Antigen, M Beta Chain, Chain B, domain 1"/>
    <property type="match status" value="1"/>
</dbReference>
<reference evidence="10" key="3">
    <citation type="submission" date="2025-09" db="UniProtKB">
        <authorList>
            <consortium name="Ensembl"/>
        </authorList>
    </citation>
    <scope>IDENTIFICATION</scope>
</reference>
<organism evidence="10 11">
    <name type="scientific">Corvus moneduloides</name>
    <name type="common">New Caledonian crow</name>
    <dbReference type="NCBI Taxonomy" id="1196302"/>
    <lineage>
        <taxon>Eukaryota</taxon>
        <taxon>Metazoa</taxon>
        <taxon>Chordata</taxon>
        <taxon>Craniata</taxon>
        <taxon>Vertebrata</taxon>
        <taxon>Euteleostomi</taxon>
        <taxon>Archelosauria</taxon>
        <taxon>Archosauria</taxon>
        <taxon>Dinosauria</taxon>
        <taxon>Saurischia</taxon>
        <taxon>Theropoda</taxon>
        <taxon>Coelurosauria</taxon>
        <taxon>Aves</taxon>
        <taxon>Neognathae</taxon>
        <taxon>Neoaves</taxon>
        <taxon>Telluraves</taxon>
        <taxon>Australaves</taxon>
        <taxon>Passeriformes</taxon>
        <taxon>Corvoidea</taxon>
        <taxon>Corvidae</taxon>
        <taxon>Corvus</taxon>
    </lineage>
</organism>
<keyword evidence="7" id="KW-1015">Disulfide bond</keyword>
<dbReference type="InterPro" id="IPR003597">
    <property type="entry name" value="Ig_C1-set"/>
</dbReference>
<dbReference type="Proteomes" id="UP000694553">
    <property type="component" value="Unassembled WGS sequence"/>
</dbReference>
<dbReference type="InterPro" id="IPR036179">
    <property type="entry name" value="Ig-like_dom_sf"/>
</dbReference>
<dbReference type="Gene3D" id="2.60.40.10">
    <property type="entry name" value="Immunoglobulins"/>
    <property type="match status" value="1"/>
</dbReference>
<protein>
    <submittedName>
        <fullName evidence="10">Uncharacterized protein</fullName>
    </submittedName>
</protein>
<dbReference type="FunFam" id="3.10.320.10:FF:000001">
    <property type="entry name" value="HLA class II histocompatibility antigen, DRB1-1 beta chain"/>
    <property type="match status" value="1"/>
</dbReference>
<keyword evidence="11" id="KW-1185">Reference proteome</keyword>
<gene>
    <name evidence="10" type="primary">LOC116436937</name>
</gene>
<keyword evidence="5" id="KW-1064">Adaptive immunity</keyword>
<dbReference type="InterPro" id="IPR011162">
    <property type="entry name" value="MHC_I/II-like_Ag-recog"/>
</dbReference>
<dbReference type="SUPFAM" id="SSF54452">
    <property type="entry name" value="MHC antigen-recognition domain"/>
    <property type="match status" value="1"/>
</dbReference>
<keyword evidence="2" id="KW-0812">Transmembrane</keyword>
<dbReference type="GO" id="GO:0002504">
    <property type="term" value="P:antigen processing and presentation of peptide or polysaccharide antigen via MHC class II"/>
    <property type="evidence" value="ECO:0007669"/>
    <property type="project" value="UniProtKB-KW"/>
</dbReference>
<dbReference type="InterPro" id="IPR050160">
    <property type="entry name" value="MHC/Immunoglobulin"/>
</dbReference>
<keyword evidence="9" id="KW-0491">MHC II</keyword>
<evidence type="ECO:0000256" key="9">
    <source>
        <dbReference type="ARBA" id="ARBA00023182"/>
    </source>
</evidence>
<dbReference type="InterPro" id="IPR014745">
    <property type="entry name" value="MHC_II_a/b_N"/>
</dbReference>
<keyword evidence="3" id="KW-0391">Immunity</keyword>
<dbReference type="SMART" id="SM00921">
    <property type="entry name" value="MHC_II_beta"/>
    <property type="match status" value="1"/>
</dbReference>
<proteinExistence type="predicted"/>
<reference evidence="10" key="2">
    <citation type="submission" date="2025-08" db="UniProtKB">
        <authorList>
            <consortium name="Ensembl"/>
        </authorList>
    </citation>
    <scope>IDENTIFICATION</scope>
</reference>
<accession>A0A8U7NLX4</accession>
<dbReference type="InterPro" id="IPR000353">
    <property type="entry name" value="MHC_II_b_N"/>
</dbReference>
<keyword evidence="6" id="KW-0472">Membrane</keyword>
<reference evidence="11" key="1">
    <citation type="submission" date="2019-10" db="EMBL/GenBank/DDBJ databases">
        <title>Corvus moneduloides (New Caledonian crow) genome, bCorMon1, primary haplotype.</title>
        <authorList>
            <person name="Rutz C."/>
            <person name="Fungtammasan C."/>
            <person name="Mountcastle J."/>
            <person name="Formenti G."/>
            <person name="Chow W."/>
            <person name="Howe K."/>
            <person name="Steele M.P."/>
            <person name="Fernandes J."/>
            <person name="Gilbert M.T.P."/>
            <person name="Fedrigo O."/>
            <person name="Jarvis E.D."/>
            <person name="Gemmell N."/>
        </authorList>
    </citation>
    <scope>NUCLEOTIDE SEQUENCE [LARGE SCALE GENOMIC DNA]</scope>
</reference>
<evidence type="ECO:0000256" key="1">
    <source>
        <dbReference type="ARBA" id="ARBA00004479"/>
    </source>
</evidence>
<evidence type="ECO:0000256" key="8">
    <source>
        <dbReference type="ARBA" id="ARBA00023180"/>
    </source>
</evidence>
<dbReference type="GO" id="GO:0042613">
    <property type="term" value="C:MHC class II protein complex"/>
    <property type="evidence" value="ECO:0007669"/>
    <property type="project" value="UniProtKB-KW"/>
</dbReference>
<dbReference type="PANTHER" id="PTHR19944:SF99">
    <property type="entry name" value="HLA CLASS II HISTOCOMPATIBILITY ANTIGEN, DRB1 BETA CHAIN"/>
    <property type="match status" value="1"/>
</dbReference>
<keyword evidence="4" id="KW-1133">Transmembrane helix</keyword>
<evidence type="ECO:0000256" key="3">
    <source>
        <dbReference type="ARBA" id="ARBA00022859"/>
    </source>
</evidence>
<evidence type="ECO:0000313" key="10">
    <source>
        <dbReference type="Ensembl" id="ENSCMUP00000034423.1"/>
    </source>
</evidence>
<name>A0A8U7NLX4_CORMO</name>